<dbReference type="PROSITE" id="PS51891">
    <property type="entry name" value="CENP_V_GFA"/>
    <property type="match status" value="1"/>
</dbReference>
<dbReference type="PANTHER" id="PTHR33337">
    <property type="entry name" value="GFA DOMAIN-CONTAINING PROTEIN"/>
    <property type="match status" value="1"/>
</dbReference>
<dbReference type="KEGG" id="phao:HF685_02540"/>
<sequence>MAEKEASLVADWSTLGSVMTDELTGGCLCGAVKYTLKPGFRMKPYACHCTDCQKRTGSSFSMHMLVTEADLTVVGELNEGHVIQPNGAISTIAGCAKCLGRIYAANDQRPGVVSLRVGTLDDSMKMSPSAHFWVSSKQPWIIIPEGTPSLETQPQSNEEWIKYVGPDQ</sequence>
<proteinExistence type="inferred from homology"/>
<dbReference type="Proteomes" id="UP000501600">
    <property type="component" value="Chromosome"/>
</dbReference>
<protein>
    <submittedName>
        <fullName evidence="6">GFA family protein</fullName>
    </submittedName>
</protein>
<dbReference type="GO" id="GO:0016846">
    <property type="term" value="F:carbon-sulfur lyase activity"/>
    <property type="evidence" value="ECO:0007669"/>
    <property type="project" value="InterPro"/>
</dbReference>
<accession>A0A6H2DIV6</accession>
<keyword evidence="2" id="KW-0479">Metal-binding</keyword>
<dbReference type="PANTHER" id="PTHR33337:SF33">
    <property type="entry name" value="CENP-V_GFA DOMAIN-CONTAINING PROTEIN"/>
    <property type="match status" value="1"/>
</dbReference>
<organism evidence="6 7">
    <name type="scientific">Parasphingorhabdus halotolerans</name>
    <dbReference type="NCBI Taxonomy" id="2725558"/>
    <lineage>
        <taxon>Bacteria</taxon>
        <taxon>Pseudomonadati</taxon>
        <taxon>Pseudomonadota</taxon>
        <taxon>Alphaproteobacteria</taxon>
        <taxon>Sphingomonadales</taxon>
        <taxon>Sphingomonadaceae</taxon>
        <taxon>Parasphingorhabdus</taxon>
    </lineage>
</organism>
<name>A0A6H2DIV6_9SPHN</name>
<reference evidence="6 7" key="1">
    <citation type="submission" date="2020-04" db="EMBL/GenBank/DDBJ databases">
        <title>Genome sequence for Sphingorhabdus sp. strain M1.</title>
        <authorList>
            <person name="Park S.-J."/>
        </authorList>
    </citation>
    <scope>NUCLEOTIDE SEQUENCE [LARGE SCALE GENOMIC DNA]</scope>
    <source>
        <strain evidence="6 7">JK6</strain>
    </source>
</reference>
<dbReference type="SUPFAM" id="SSF51316">
    <property type="entry name" value="Mss4-like"/>
    <property type="match status" value="1"/>
</dbReference>
<evidence type="ECO:0000259" key="5">
    <source>
        <dbReference type="PROSITE" id="PS51891"/>
    </source>
</evidence>
<evidence type="ECO:0000256" key="2">
    <source>
        <dbReference type="ARBA" id="ARBA00022723"/>
    </source>
</evidence>
<keyword evidence="7" id="KW-1185">Reference proteome</keyword>
<evidence type="ECO:0000256" key="3">
    <source>
        <dbReference type="ARBA" id="ARBA00022833"/>
    </source>
</evidence>
<dbReference type="Gene3D" id="3.90.1590.10">
    <property type="entry name" value="glutathione-dependent formaldehyde- activating enzyme (gfa)"/>
    <property type="match status" value="1"/>
</dbReference>
<evidence type="ECO:0000256" key="1">
    <source>
        <dbReference type="ARBA" id="ARBA00005495"/>
    </source>
</evidence>
<dbReference type="AlphaFoldDB" id="A0A6H2DIV6"/>
<dbReference type="Pfam" id="PF04828">
    <property type="entry name" value="GFA"/>
    <property type="match status" value="1"/>
</dbReference>
<dbReference type="EMBL" id="CP051217">
    <property type="protein sequence ID" value="QJB68320.1"/>
    <property type="molecule type" value="Genomic_DNA"/>
</dbReference>
<dbReference type="GO" id="GO:0046872">
    <property type="term" value="F:metal ion binding"/>
    <property type="evidence" value="ECO:0007669"/>
    <property type="project" value="UniProtKB-KW"/>
</dbReference>
<keyword evidence="3" id="KW-0862">Zinc</keyword>
<dbReference type="InterPro" id="IPR006913">
    <property type="entry name" value="CENP-V/GFA"/>
</dbReference>
<keyword evidence="4" id="KW-0456">Lyase</keyword>
<gene>
    <name evidence="6" type="ORF">HF685_02540</name>
</gene>
<evidence type="ECO:0000313" key="7">
    <source>
        <dbReference type="Proteomes" id="UP000501600"/>
    </source>
</evidence>
<feature type="domain" description="CENP-V/GFA" evidence="5">
    <location>
        <begin position="23"/>
        <end position="141"/>
    </location>
</feature>
<comment type="similarity">
    <text evidence="1">Belongs to the Gfa family.</text>
</comment>
<dbReference type="InterPro" id="IPR011057">
    <property type="entry name" value="Mss4-like_sf"/>
</dbReference>
<evidence type="ECO:0000313" key="6">
    <source>
        <dbReference type="EMBL" id="QJB68320.1"/>
    </source>
</evidence>
<evidence type="ECO:0000256" key="4">
    <source>
        <dbReference type="ARBA" id="ARBA00023239"/>
    </source>
</evidence>